<protein>
    <submittedName>
        <fullName evidence="2">DUF6879 family protein</fullName>
    </submittedName>
</protein>
<accession>A0ABV9DP23</accession>
<dbReference type="RefSeq" id="WP_378570485.1">
    <property type="nucleotide sequence ID" value="NZ_JBHSFQ010000001.1"/>
</dbReference>
<dbReference type="Pfam" id="PF21806">
    <property type="entry name" value="DUF6879"/>
    <property type="match status" value="1"/>
</dbReference>
<sequence length="223" mass="25568">MSTQTPGHPDRTHPADRGFTALELAPERGVRLSYEEFERDLLRRRRETPGRESWRFERRQQARERDHPGWAEFERGRWDESLRLLERHRPGLRAQVRGEQDLGAAARRVRVVEEPLTPYLQWELHLLRIQAECGRPVRIVPGAALGALETSAPLPEVIVVGGRALYEIVHTQAGLIDGAVLFTDPGLAGRWQRFIGELFANGEDVRSYTDRYVFRLPPPRPSA</sequence>
<gene>
    <name evidence="2" type="ORF">ACFO4E_00805</name>
</gene>
<comment type="caution">
    <text evidence="2">The sequence shown here is derived from an EMBL/GenBank/DDBJ whole genome shotgun (WGS) entry which is preliminary data.</text>
</comment>
<reference evidence="3" key="1">
    <citation type="journal article" date="2019" name="Int. J. Syst. Evol. Microbiol.">
        <title>The Global Catalogue of Microorganisms (GCM) 10K type strain sequencing project: providing services to taxonomists for standard genome sequencing and annotation.</title>
        <authorList>
            <consortium name="The Broad Institute Genomics Platform"/>
            <consortium name="The Broad Institute Genome Sequencing Center for Infectious Disease"/>
            <person name="Wu L."/>
            <person name="Ma J."/>
        </authorList>
    </citation>
    <scope>NUCLEOTIDE SEQUENCE [LARGE SCALE GENOMIC DNA]</scope>
    <source>
        <strain evidence="3">XZYJ18</strain>
    </source>
</reference>
<organism evidence="2 3">
    <name type="scientific">Nocardiopsis mangrovi</name>
    <dbReference type="NCBI Taxonomy" id="1179818"/>
    <lineage>
        <taxon>Bacteria</taxon>
        <taxon>Bacillati</taxon>
        <taxon>Actinomycetota</taxon>
        <taxon>Actinomycetes</taxon>
        <taxon>Streptosporangiales</taxon>
        <taxon>Nocardiopsidaceae</taxon>
        <taxon>Nocardiopsis</taxon>
    </lineage>
</organism>
<keyword evidence="3" id="KW-1185">Reference proteome</keyword>
<evidence type="ECO:0000313" key="2">
    <source>
        <dbReference type="EMBL" id="MFC4560387.1"/>
    </source>
</evidence>
<dbReference type="InterPro" id="IPR049244">
    <property type="entry name" value="DUF6879"/>
</dbReference>
<evidence type="ECO:0000259" key="1">
    <source>
        <dbReference type="Pfam" id="PF21806"/>
    </source>
</evidence>
<dbReference type="EMBL" id="JBHSFQ010000001">
    <property type="protein sequence ID" value="MFC4560387.1"/>
    <property type="molecule type" value="Genomic_DNA"/>
</dbReference>
<feature type="domain" description="DUF6879" evidence="1">
    <location>
        <begin position="48"/>
        <end position="209"/>
    </location>
</feature>
<evidence type="ECO:0000313" key="3">
    <source>
        <dbReference type="Proteomes" id="UP001595923"/>
    </source>
</evidence>
<dbReference type="Proteomes" id="UP001595923">
    <property type="component" value="Unassembled WGS sequence"/>
</dbReference>
<name>A0ABV9DP23_9ACTN</name>
<proteinExistence type="predicted"/>